<dbReference type="EMBL" id="BANX01000026">
    <property type="protein sequence ID" value="GAC69703.1"/>
    <property type="molecule type" value="Genomic_DNA"/>
</dbReference>
<evidence type="ECO:0000313" key="1">
    <source>
        <dbReference type="EMBL" id="GAC69703.1"/>
    </source>
</evidence>
<dbReference type="Proteomes" id="UP000011666">
    <property type="component" value="Unassembled WGS sequence"/>
</dbReference>
<dbReference type="RefSeq" id="WP_007623029.1">
    <property type="nucleotide sequence ID" value="NZ_BANX01000026.1"/>
</dbReference>
<sequence>MRLFLVRHAQIQPNVDLFLESTVPGPDLTEEGRRQADAVVDVFDGRSIDAVYASSMIRTRQTAEPLAAARGLDIHVRDGLREINSGHYEGVSYRADIEGFISTIRSWAERDLDVRMPGGETGAKTIDRFTAVVDEAATGAQDVVLVSHGAIIAVWCCVVAQNVSTASLSEHLAIPNTGVVSLCGDPTDGWRVENWAGQAVDS</sequence>
<dbReference type="InterPro" id="IPR013078">
    <property type="entry name" value="His_Pase_superF_clade-1"/>
</dbReference>
<dbReference type="SMART" id="SM00855">
    <property type="entry name" value="PGAM"/>
    <property type="match status" value="1"/>
</dbReference>
<dbReference type="GO" id="GO:0005737">
    <property type="term" value="C:cytoplasm"/>
    <property type="evidence" value="ECO:0007669"/>
    <property type="project" value="TreeGrafter"/>
</dbReference>
<dbReference type="InterPro" id="IPR029033">
    <property type="entry name" value="His_PPase_superfam"/>
</dbReference>
<accession>M0QM95</accession>
<dbReference type="AlphaFoldDB" id="M0QM95"/>
<evidence type="ECO:0000313" key="2">
    <source>
        <dbReference type="Proteomes" id="UP000011666"/>
    </source>
</evidence>
<protein>
    <submittedName>
        <fullName evidence="1">Phosphoglycerate mutase family protein</fullName>
    </submittedName>
</protein>
<gene>
    <name evidence="1" type="ORF">GS4_26_01510</name>
</gene>
<keyword evidence="2" id="KW-1185">Reference proteome</keyword>
<dbReference type="PANTHER" id="PTHR48100:SF58">
    <property type="entry name" value="PE-PGRS FAMILY PROTEIN PE_PGRS11"/>
    <property type="match status" value="1"/>
</dbReference>
<dbReference type="Gene3D" id="3.40.50.1240">
    <property type="entry name" value="Phosphoglycerate mutase-like"/>
    <property type="match status" value="1"/>
</dbReference>
<name>M0QM95_9ACTN</name>
<dbReference type="SUPFAM" id="SSF53254">
    <property type="entry name" value="Phosphoglycerate mutase-like"/>
    <property type="match status" value="1"/>
</dbReference>
<proteinExistence type="predicted"/>
<organism evidence="1 2">
    <name type="scientific">Gordonia soli NBRC 108243</name>
    <dbReference type="NCBI Taxonomy" id="1223545"/>
    <lineage>
        <taxon>Bacteria</taxon>
        <taxon>Bacillati</taxon>
        <taxon>Actinomycetota</taxon>
        <taxon>Actinomycetes</taxon>
        <taxon>Mycobacteriales</taxon>
        <taxon>Gordoniaceae</taxon>
        <taxon>Gordonia</taxon>
    </lineage>
</organism>
<dbReference type="STRING" id="1223545.GS4_26_01510"/>
<reference evidence="1 2" key="1">
    <citation type="submission" date="2013-01" db="EMBL/GenBank/DDBJ databases">
        <title>Whole genome shotgun sequence of Gordonia soli NBRC 108243.</title>
        <authorList>
            <person name="Isaki-Nakamura S."/>
            <person name="Hosoyama A."/>
            <person name="Tsuchikane K."/>
            <person name="Ando Y."/>
            <person name="Baba S."/>
            <person name="Ohji S."/>
            <person name="Hamada M."/>
            <person name="Tamura T."/>
            <person name="Yamazoe A."/>
            <person name="Yamazaki S."/>
            <person name="Fujita N."/>
        </authorList>
    </citation>
    <scope>NUCLEOTIDE SEQUENCE [LARGE SCALE GENOMIC DNA]</scope>
    <source>
        <strain evidence="1 2">NBRC 108243</strain>
    </source>
</reference>
<comment type="caution">
    <text evidence="1">The sequence shown here is derived from an EMBL/GenBank/DDBJ whole genome shotgun (WGS) entry which is preliminary data.</text>
</comment>
<dbReference type="eggNOG" id="COG0406">
    <property type="taxonomic scope" value="Bacteria"/>
</dbReference>
<dbReference type="OrthoDB" id="9793115at2"/>
<dbReference type="InterPro" id="IPR050275">
    <property type="entry name" value="PGM_Phosphatase"/>
</dbReference>
<dbReference type="PANTHER" id="PTHR48100">
    <property type="entry name" value="BROAD-SPECIFICITY PHOSPHATASE YOR283W-RELATED"/>
    <property type="match status" value="1"/>
</dbReference>
<dbReference type="CDD" id="cd07067">
    <property type="entry name" value="HP_PGM_like"/>
    <property type="match status" value="1"/>
</dbReference>
<dbReference type="Pfam" id="PF00300">
    <property type="entry name" value="His_Phos_1"/>
    <property type="match status" value="1"/>
</dbReference>
<dbReference type="GO" id="GO:0016791">
    <property type="term" value="F:phosphatase activity"/>
    <property type="evidence" value="ECO:0007669"/>
    <property type="project" value="TreeGrafter"/>
</dbReference>